<evidence type="ECO:0000256" key="1">
    <source>
        <dbReference type="SAM" id="SignalP"/>
    </source>
</evidence>
<dbReference type="AlphaFoldDB" id="A0AAD6ITE8"/>
<keyword evidence="3" id="KW-1185">Reference proteome</keyword>
<dbReference type="Proteomes" id="UP001221413">
    <property type="component" value="Unassembled WGS sequence"/>
</dbReference>
<feature type="chain" id="PRO_5042261209" evidence="1">
    <location>
        <begin position="22"/>
        <end position="220"/>
    </location>
</feature>
<evidence type="ECO:0000313" key="3">
    <source>
        <dbReference type="Proteomes" id="UP001221413"/>
    </source>
</evidence>
<name>A0AAD6ITE8_DREDA</name>
<feature type="signal peptide" evidence="1">
    <location>
        <begin position="1"/>
        <end position="21"/>
    </location>
</feature>
<dbReference type="EMBL" id="JAQGDS010000009">
    <property type="protein sequence ID" value="KAJ6258021.1"/>
    <property type="molecule type" value="Genomic_DNA"/>
</dbReference>
<reference evidence="2" key="1">
    <citation type="submission" date="2023-01" db="EMBL/GenBank/DDBJ databases">
        <title>The chitinases involved in constricting ring structure development in the nematode-trapping fungus Drechslerella dactyloides.</title>
        <authorList>
            <person name="Wang R."/>
            <person name="Zhang L."/>
            <person name="Tang P."/>
            <person name="Li S."/>
            <person name="Liang L."/>
        </authorList>
    </citation>
    <scope>NUCLEOTIDE SEQUENCE</scope>
    <source>
        <strain evidence="2">YMF1.00031</strain>
    </source>
</reference>
<sequence>MKLLGFTSILLFWILAGKALAHCRYWDGTAPFCDGSCPISCRTIATSKSGNGATCWFGHKALCNCCSGDGPCIPTQIETACYGIILICKNIEVKHTPSGKKKTTCATYRCGYCLDLSPVVEEVEGTVKEYGAPRRELSLESTHQDIIVRGYNTTEEEIERALVSNFGKKLSPEEMKNTTVLKIIPPDIRLIRENEGCPRVESEAIPQGRFQVQNLVPHYN</sequence>
<organism evidence="2 3">
    <name type="scientific">Drechslerella dactyloides</name>
    <name type="common">Nematode-trapping fungus</name>
    <name type="synonym">Arthrobotrys dactyloides</name>
    <dbReference type="NCBI Taxonomy" id="74499"/>
    <lineage>
        <taxon>Eukaryota</taxon>
        <taxon>Fungi</taxon>
        <taxon>Dikarya</taxon>
        <taxon>Ascomycota</taxon>
        <taxon>Pezizomycotina</taxon>
        <taxon>Orbiliomycetes</taxon>
        <taxon>Orbiliales</taxon>
        <taxon>Orbiliaceae</taxon>
        <taxon>Drechslerella</taxon>
    </lineage>
</organism>
<proteinExistence type="predicted"/>
<comment type="caution">
    <text evidence="2">The sequence shown here is derived from an EMBL/GenBank/DDBJ whole genome shotgun (WGS) entry which is preliminary data.</text>
</comment>
<gene>
    <name evidence="2" type="ORF">Dda_6933</name>
</gene>
<accession>A0AAD6ITE8</accession>
<protein>
    <submittedName>
        <fullName evidence="2">Uncharacterized protein</fullName>
    </submittedName>
</protein>
<keyword evidence="1" id="KW-0732">Signal</keyword>
<evidence type="ECO:0000313" key="2">
    <source>
        <dbReference type="EMBL" id="KAJ6258021.1"/>
    </source>
</evidence>